<sequence>MAGAEASSVITGRNPIAYSASNPLTLFIIQLLIILCLCRGLHVVVRRLHQPMVISEIIGGILLGPTVLGRWQAFATNVFPPASLTNLNLVANFGLVLFLFMVGLELDPRILKRNLHRSLVISLAGIVLPFGLGVATSYALYTKLMDSQGSFATFLLFCGVAMAITAFPVLGRILTEQNLLKTTVGSTAISAAAIDDVVSWCLLALVLALTNNSSGISALWVFLAGAGWTLLVLLVVRPVYLWYLRRSGVLRGREPSQMVLFVTFVMVLVSAWFTEIIGIHAIFGGFLVGVIVPHDGGFAIKVTEKIEDVVQIFFLPIYFALSGLKTNLSALNDGTTWGLLVLICVVAFAGKIVGCSAAARFSKFTWRESLTIGLLMNCKGLVELIVLNIGLQAGVINTRIFTMMVVMALVTTFATTPAVVWLYPAKYHTRIDDQDADDSDKQGVVTAADANAGPPLSILVVLSRIQQVPALMTLLGYLHHQAPPKAASDAGIIAGVRGSLYRPIRVFGLRLLELTGRESSVMQHYESASQVAADPVMGMFRAFARVAHLAFHAALAHSDREHFADNILHRAQDADAELTIVSAFGRGGSAARRPAKTPDVLTPGWFESMGWGFSTEQQAALIASLFDKARNHVCVFIDCGLADYGDAAPPAPGDAASQESPGAAVRISDDAIAPEAPAAGRGVPVVVVPFFGGPDDRQALRLASDLCTHSAVRVVVWRFVKASRPSSRDVVLHEAQYPAQPNIPQTPAAARLRASDGSEANPWELALDSTSRKQSVQALADAHADAAALDEAAERLEDEAFIDAHLRPSDSLPARHERRGSAASARAAGLDADGVPPGDEPALLELVPTTTRETSGSDPATDEPADAAGGRGGLRGRITQRLRFRRRASQSADDAGSGGASTLTEGVRATRFPNMTVRTTVTATPLQTLLLRSRALRAADLIICGRSVRTSLPYFSSAQELRAYTPAGHVHTRGERQRALGTAAEYLLGFGTPASILVVQAGSDPGDPEALRTKRDE</sequence>
<keyword evidence="2" id="KW-1185">Reference proteome</keyword>
<protein>
    <submittedName>
        <fullName evidence="1">K(+)/H(+) antiporter</fullName>
    </submittedName>
</protein>
<comment type="caution">
    <text evidence="1">The sequence shown here is derived from an EMBL/GenBank/DDBJ whole genome shotgun (WGS) entry which is preliminary data.</text>
</comment>
<gene>
    <name evidence="1" type="primary">KHA1_1</name>
    <name evidence="1" type="ORF">IWQ57_001827</name>
</gene>
<organism evidence="1 2">
    <name type="scientific">Coemansia nantahalensis</name>
    <dbReference type="NCBI Taxonomy" id="2789366"/>
    <lineage>
        <taxon>Eukaryota</taxon>
        <taxon>Fungi</taxon>
        <taxon>Fungi incertae sedis</taxon>
        <taxon>Zoopagomycota</taxon>
        <taxon>Kickxellomycotina</taxon>
        <taxon>Kickxellomycetes</taxon>
        <taxon>Kickxellales</taxon>
        <taxon>Kickxellaceae</taxon>
        <taxon>Coemansia</taxon>
    </lineage>
</organism>
<evidence type="ECO:0000313" key="2">
    <source>
        <dbReference type="Proteomes" id="UP001140234"/>
    </source>
</evidence>
<evidence type="ECO:0000313" key="1">
    <source>
        <dbReference type="EMBL" id="KAJ2772286.1"/>
    </source>
</evidence>
<accession>A0ACC1K2Z9</accession>
<reference evidence="1" key="1">
    <citation type="submission" date="2022-07" db="EMBL/GenBank/DDBJ databases">
        <title>Phylogenomic reconstructions and comparative analyses of Kickxellomycotina fungi.</title>
        <authorList>
            <person name="Reynolds N.K."/>
            <person name="Stajich J.E."/>
            <person name="Barry K."/>
            <person name="Grigoriev I.V."/>
            <person name="Crous P."/>
            <person name="Smith M.E."/>
        </authorList>
    </citation>
    <scope>NUCLEOTIDE SEQUENCE</scope>
    <source>
        <strain evidence="1">CBS 109366</strain>
    </source>
</reference>
<dbReference type="EMBL" id="JANBUJ010000396">
    <property type="protein sequence ID" value="KAJ2772286.1"/>
    <property type="molecule type" value="Genomic_DNA"/>
</dbReference>
<name>A0ACC1K2Z9_9FUNG</name>
<dbReference type="Proteomes" id="UP001140234">
    <property type="component" value="Unassembled WGS sequence"/>
</dbReference>
<proteinExistence type="predicted"/>